<organism evidence="2 3">
    <name type="scientific">Bifidobacterium tsurumiense</name>
    <dbReference type="NCBI Taxonomy" id="356829"/>
    <lineage>
        <taxon>Bacteria</taxon>
        <taxon>Bacillati</taxon>
        <taxon>Actinomycetota</taxon>
        <taxon>Actinomycetes</taxon>
        <taxon>Bifidobacteriales</taxon>
        <taxon>Bifidobacteriaceae</taxon>
        <taxon>Bifidobacterium</taxon>
    </lineage>
</organism>
<reference evidence="2 3" key="1">
    <citation type="submission" date="2014-03" db="EMBL/GenBank/DDBJ databases">
        <title>Genomics of Bifidobacteria.</title>
        <authorList>
            <person name="Ventura M."/>
            <person name="Milani C."/>
            <person name="Lugli G.A."/>
        </authorList>
    </citation>
    <scope>NUCLEOTIDE SEQUENCE [LARGE SCALE GENOMIC DNA]</scope>
    <source>
        <strain evidence="2 3">JCM 13495</strain>
    </source>
</reference>
<dbReference type="OrthoDB" id="5242900at2"/>
<evidence type="ECO:0000256" key="1">
    <source>
        <dbReference type="ARBA" id="ARBA00008007"/>
    </source>
</evidence>
<comment type="caution">
    <text evidence="2">The sequence shown here is derived from an EMBL/GenBank/DDBJ whole genome shotgun (WGS) entry which is preliminary data.</text>
</comment>
<dbReference type="STRING" id="356829.BITS_1177"/>
<proteinExistence type="inferred from homology"/>
<dbReference type="InterPro" id="IPR051910">
    <property type="entry name" value="ComF/GntX_DNA_util-trans"/>
</dbReference>
<dbReference type="EMBL" id="JGZU01000007">
    <property type="protein sequence ID" value="KFJ06497.1"/>
    <property type="molecule type" value="Genomic_DNA"/>
</dbReference>
<dbReference type="eggNOG" id="COG1040">
    <property type="taxonomic scope" value="Bacteria"/>
</dbReference>
<sequence length="232" mass="25178">MNRAVYVLKSFMALVRDVIVPRGCAGCGEVDAVLCDACWSLMHRFRMRSLYGCSLDHAYACAGYEGSIRTAILQWKDHGDLECDRVFAGILTDLIMQCADIRAGPVVLIPAPSSHRSMRARGRWHTKNLTQYVARELRGRGVEAHVRTALSMTGKVEKSVAGSAGRRSGRLRNHIRVDLNGCGDADTVILIDDIITTGATMSQCINALQTAGLQVDAAVALAATNDIRMDTG</sequence>
<comment type="similarity">
    <text evidence="1">Belongs to the ComF/GntX family.</text>
</comment>
<dbReference type="InterPro" id="IPR000836">
    <property type="entry name" value="PRTase_dom"/>
</dbReference>
<evidence type="ECO:0000313" key="3">
    <source>
        <dbReference type="Proteomes" id="UP000029080"/>
    </source>
</evidence>
<dbReference type="AlphaFoldDB" id="A0A087EFE6"/>
<dbReference type="RefSeq" id="WP_044259410.1">
    <property type="nucleotide sequence ID" value="NZ_JAXEUP010000001.1"/>
</dbReference>
<dbReference type="CDD" id="cd06223">
    <property type="entry name" value="PRTases_typeI"/>
    <property type="match status" value="1"/>
</dbReference>
<keyword evidence="2" id="KW-0808">Transferase</keyword>
<keyword evidence="2" id="KW-0328">Glycosyltransferase</keyword>
<name>A0A087EFE6_9BIFI</name>
<dbReference type="Gene3D" id="3.40.50.2020">
    <property type="match status" value="1"/>
</dbReference>
<accession>A0A087EFE6</accession>
<evidence type="ECO:0000313" key="2">
    <source>
        <dbReference type="EMBL" id="KFJ06497.1"/>
    </source>
</evidence>
<gene>
    <name evidence="2" type="ORF">BITS_1177</name>
</gene>
<dbReference type="PANTHER" id="PTHR47505">
    <property type="entry name" value="DNA UTILIZATION PROTEIN YHGH"/>
    <property type="match status" value="1"/>
</dbReference>
<dbReference type="PANTHER" id="PTHR47505:SF1">
    <property type="entry name" value="DNA UTILIZATION PROTEIN YHGH"/>
    <property type="match status" value="1"/>
</dbReference>
<dbReference type="InterPro" id="IPR029057">
    <property type="entry name" value="PRTase-like"/>
</dbReference>
<protein>
    <submittedName>
        <fullName evidence="2">Phosphoribosyltransferase</fullName>
    </submittedName>
</protein>
<dbReference type="SUPFAM" id="SSF53271">
    <property type="entry name" value="PRTase-like"/>
    <property type="match status" value="1"/>
</dbReference>
<dbReference type="GO" id="GO:0016757">
    <property type="term" value="F:glycosyltransferase activity"/>
    <property type="evidence" value="ECO:0007669"/>
    <property type="project" value="UniProtKB-KW"/>
</dbReference>
<keyword evidence="3" id="KW-1185">Reference proteome</keyword>
<dbReference type="Proteomes" id="UP000029080">
    <property type="component" value="Unassembled WGS sequence"/>
</dbReference>